<keyword evidence="1" id="KW-0472">Membrane</keyword>
<keyword evidence="3" id="KW-1185">Reference proteome</keyword>
<protein>
    <submittedName>
        <fullName evidence="2">Uncharacterized protein</fullName>
    </submittedName>
</protein>
<keyword evidence="1" id="KW-0812">Transmembrane</keyword>
<gene>
    <name evidence="2" type="ORF">SAMN05443668_104532</name>
</gene>
<dbReference type="Proteomes" id="UP000184440">
    <property type="component" value="Unassembled WGS sequence"/>
</dbReference>
<dbReference type="OrthoDB" id="9924710at2"/>
<dbReference type="RefSeq" id="WP_143175254.1">
    <property type="nucleotide sequence ID" value="NZ_FRCS01000004.1"/>
</dbReference>
<evidence type="ECO:0000256" key="1">
    <source>
        <dbReference type="SAM" id="Phobius"/>
    </source>
</evidence>
<organism evidence="2 3">
    <name type="scientific">Cryptosporangium aurantiacum</name>
    <dbReference type="NCBI Taxonomy" id="134849"/>
    <lineage>
        <taxon>Bacteria</taxon>
        <taxon>Bacillati</taxon>
        <taxon>Actinomycetota</taxon>
        <taxon>Actinomycetes</taxon>
        <taxon>Cryptosporangiales</taxon>
        <taxon>Cryptosporangiaceae</taxon>
        <taxon>Cryptosporangium</taxon>
    </lineage>
</organism>
<proteinExistence type="predicted"/>
<evidence type="ECO:0000313" key="2">
    <source>
        <dbReference type="EMBL" id="SHN29084.1"/>
    </source>
</evidence>
<keyword evidence="1" id="KW-1133">Transmembrane helix</keyword>
<name>A0A1M7QDY9_9ACTN</name>
<feature type="transmembrane region" description="Helical" evidence="1">
    <location>
        <begin position="12"/>
        <end position="33"/>
    </location>
</feature>
<dbReference type="EMBL" id="FRCS01000004">
    <property type="protein sequence ID" value="SHN29084.1"/>
    <property type="molecule type" value="Genomic_DNA"/>
</dbReference>
<dbReference type="AlphaFoldDB" id="A0A1M7QDY9"/>
<feature type="transmembrane region" description="Helical" evidence="1">
    <location>
        <begin position="45"/>
        <end position="66"/>
    </location>
</feature>
<sequence length="71" mass="7618">MSDGLRTALYVLSAAMGAFGVLLLLLAFVQSRLKTRVRETTPFRVLALGILVVSAAATVGVIAWVWPHPPQ</sequence>
<dbReference type="STRING" id="134849.SAMN05443668_104532"/>
<evidence type="ECO:0000313" key="3">
    <source>
        <dbReference type="Proteomes" id="UP000184440"/>
    </source>
</evidence>
<reference evidence="2 3" key="1">
    <citation type="submission" date="2016-11" db="EMBL/GenBank/DDBJ databases">
        <authorList>
            <person name="Jaros S."/>
            <person name="Januszkiewicz K."/>
            <person name="Wedrychowicz H."/>
        </authorList>
    </citation>
    <scope>NUCLEOTIDE SEQUENCE [LARGE SCALE GENOMIC DNA]</scope>
    <source>
        <strain evidence="2 3">DSM 46144</strain>
    </source>
</reference>
<accession>A0A1M7QDY9</accession>